<keyword evidence="2" id="KW-0808">Transferase</keyword>
<dbReference type="SUPFAM" id="SSF53335">
    <property type="entry name" value="S-adenosyl-L-methionine-dependent methyltransferases"/>
    <property type="match status" value="1"/>
</dbReference>
<dbReference type="InterPro" id="IPR013216">
    <property type="entry name" value="Methyltransf_11"/>
</dbReference>
<name>A0A158DYH5_9BURK</name>
<evidence type="ECO:0000313" key="2">
    <source>
        <dbReference type="EMBL" id="SAK99460.1"/>
    </source>
</evidence>
<comment type="caution">
    <text evidence="2">The sequence shown here is derived from an EMBL/GenBank/DDBJ whole genome shotgun (WGS) entry which is preliminary data.</text>
</comment>
<accession>A0A158DYH5</accession>
<evidence type="ECO:0000313" key="3">
    <source>
        <dbReference type="Proteomes" id="UP000071859"/>
    </source>
</evidence>
<keyword evidence="3" id="KW-1185">Reference proteome</keyword>
<dbReference type="Proteomes" id="UP000071859">
    <property type="component" value="Unassembled WGS sequence"/>
</dbReference>
<dbReference type="OrthoDB" id="529208at2"/>
<dbReference type="Gene3D" id="3.40.50.150">
    <property type="entry name" value="Vaccinia Virus protein VP39"/>
    <property type="match status" value="1"/>
</dbReference>
<feature type="domain" description="Methyltransferase type 11" evidence="1">
    <location>
        <begin position="49"/>
        <end position="145"/>
    </location>
</feature>
<dbReference type="RefSeq" id="WP_062609526.1">
    <property type="nucleotide sequence ID" value="NZ_FCOX02000039.1"/>
</dbReference>
<dbReference type="GO" id="GO:0008757">
    <property type="term" value="F:S-adenosylmethionine-dependent methyltransferase activity"/>
    <property type="evidence" value="ECO:0007669"/>
    <property type="project" value="InterPro"/>
</dbReference>
<dbReference type="PANTHER" id="PTHR43591">
    <property type="entry name" value="METHYLTRANSFERASE"/>
    <property type="match status" value="1"/>
</dbReference>
<sequence>MDTNTLRTDTRFAGQIPELYDRLLVPMLFAPYAADIAKRVAALAPSRVLETAAGTGAVTRAMARALSAPVDIVATDLNQAMLDRAAMTGIDKPVTWQQANALQLPFDDGSFDIVVCQFGAMFFPDKAAAFAEARRVLRDGGTLLFNVWDRIEENELADAITDELGRLFPDDPPLFMKRTPHGYFAQEAISRDLSAAGFDAMPRFDTVTHRSRAASAQEAAIAYCQGTPLRNEIESRSGASLDEATSACAAAIAARFGSGPVDGKIQAQVIAVQR</sequence>
<dbReference type="CDD" id="cd02440">
    <property type="entry name" value="AdoMet_MTases"/>
    <property type="match status" value="1"/>
</dbReference>
<evidence type="ECO:0000259" key="1">
    <source>
        <dbReference type="Pfam" id="PF08241"/>
    </source>
</evidence>
<dbReference type="InterPro" id="IPR029063">
    <property type="entry name" value="SAM-dependent_MTases_sf"/>
</dbReference>
<dbReference type="AlphaFoldDB" id="A0A158DYH5"/>
<protein>
    <submittedName>
        <fullName evidence="2">Methyltransferase type 11</fullName>
    </submittedName>
</protein>
<gene>
    <name evidence="2" type="ORF">AWB78_05783</name>
</gene>
<reference evidence="2" key="1">
    <citation type="submission" date="2016-01" db="EMBL/GenBank/DDBJ databases">
        <authorList>
            <person name="Peeters C."/>
        </authorList>
    </citation>
    <scope>NUCLEOTIDE SEQUENCE</scope>
    <source>
        <strain evidence="2">LMG 29321</strain>
    </source>
</reference>
<organism evidence="2 3">
    <name type="scientific">Caballeronia calidae</name>
    <dbReference type="NCBI Taxonomy" id="1777139"/>
    <lineage>
        <taxon>Bacteria</taxon>
        <taxon>Pseudomonadati</taxon>
        <taxon>Pseudomonadota</taxon>
        <taxon>Betaproteobacteria</taxon>
        <taxon>Burkholderiales</taxon>
        <taxon>Burkholderiaceae</taxon>
        <taxon>Caballeronia</taxon>
    </lineage>
</organism>
<keyword evidence="2" id="KW-0489">Methyltransferase</keyword>
<dbReference type="EMBL" id="FCOX02000039">
    <property type="protein sequence ID" value="SAK99460.1"/>
    <property type="molecule type" value="Genomic_DNA"/>
</dbReference>
<dbReference type="GO" id="GO:0032259">
    <property type="term" value="P:methylation"/>
    <property type="evidence" value="ECO:0007669"/>
    <property type="project" value="UniProtKB-KW"/>
</dbReference>
<dbReference type="Pfam" id="PF08241">
    <property type="entry name" value="Methyltransf_11"/>
    <property type="match status" value="1"/>
</dbReference>
<proteinExistence type="predicted"/>